<dbReference type="AlphaFoldDB" id="A0A923N7K5"/>
<keyword evidence="1" id="KW-0472">Membrane</keyword>
<protein>
    <submittedName>
        <fullName evidence="2">DUF2798 domain-containing protein</fullName>
    </submittedName>
</protein>
<comment type="caution">
    <text evidence="2">The sequence shown here is derived from an EMBL/GenBank/DDBJ whole genome shotgun (WGS) entry which is preliminary data.</text>
</comment>
<keyword evidence="1" id="KW-1133">Transmembrane helix</keyword>
<evidence type="ECO:0000256" key="1">
    <source>
        <dbReference type="SAM" id="Phobius"/>
    </source>
</evidence>
<dbReference type="RefSeq" id="WP_187066908.1">
    <property type="nucleotide sequence ID" value="NZ_JACRVF010000002.1"/>
</dbReference>
<accession>A0A923N7K5</accession>
<dbReference type="EMBL" id="JACRVF010000002">
    <property type="protein sequence ID" value="MBC5992881.1"/>
    <property type="molecule type" value="Genomic_DNA"/>
</dbReference>
<sequence length="74" mass="8331">MKKYIKPQLKRKLIIIAILSLLLASAMELYTFGLASDFLIRWFRSFIVVFTLVALTTLAIVPGVNYAVDKVAGR</sequence>
<keyword evidence="1" id="KW-0812">Transmembrane</keyword>
<evidence type="ECO:0000313" key="3">
    <source>
        <dbReference type="Proteomes" id="UP000603640"/>
    </source>
</evidence>
<organism evidence="2 3">
    <name type="scientific">Pontibacter cellulosilyticus</name>
    <dbReference type="NCBI Taxonomy" id="1720253"/>
    <lineage>
        <taxon>Bacteria</taxon>
        <taxon>Pseudomonadati</taxon>
        <taxon>Bacteroidota</taxon>
        <taxon>Cytophagia</taxon>
        <taxon>Cytophagales</taxon>
        <taxon>Hymenobacteraceae</taxon>
        <taxon>Pontibacter</taxon>
    </lineage>
</organism>
<gene>
    <name evidence="2" type="ORF">H8S84_08550</name>
</gene>
<proteinExistence type="predicted"/>
<feature type="transmembrane region" description="Helical" evidence="1">
    <location>
        <begin position="42"/>
        <end position="68"/>
    </location>
</feature>
<dbReference type="Proteomes" id="UP000603640">
    <property type="component" value="Unassembled WGS sequence"/>
</dbReference>
<dbReference type="Pfam" id="PF11391">
    <property type="entry name" value="DUF2798"/>
    <property type="match status" value="1"/>
</dbReference>
<evidence type="ECO:0000313" key="2">
    <source>
        <dbReference type="EMBL" id="MBC5992881.1"/>
    </source>
</evidence>
<name>A0A923N7K5_9BACT</name>
<keyword evidence="3" id="KW-1185">Reference proteome</keyword>
<dbReference type="InterPro" id="IPR021529">
    <property type="entry name" value="DUF2798"/>
</dbReference>
<reference evidence="2" key="1">
    <citation type="submission" date="2020-08" db="EMBL/GenBank/DDBJ databases">
        <title>Pontibacter sp. SD6 16S ribosomal RNA gene Genome sequencing and assembly.</title>
        <authorList>
            <person name="Kang M."/>
        </authorList>
    </citation>
    <scope>NUCLEOTIDE SEQUENCE</scope>
    <source>
        <strain evidence="2">SD6</strain>
    </source>
</reference>